<comment type="caution">
    <text evidence="1">The sequence shown here is derived from an EMBL/GenBank/DDBJ whole genome shotgun (WGS) entry which is preliminary data.</text>
</comment>
<keyword evidence="2" id="KW-1185">Reference proteome</keyword>
<sequence>MSMQDYQNKLKAARADYPFKRWGESGLDQYTPEACAAFTRIFDKLIADLGKLGVNAADDAKLAAFEQAVLALNDLDDEDERLIETDEREQLCELVNTIARAAGLDPKDYGDGEGPASEWREW</sequence>
<gene>
    <name evidence="1" type="ORF">NX782_07080</name>
</gene>
<name>A0ABT2A459_9BURK</name>
<evidence type="ECO:0000313" key="1">
    <source>
        <dbReference type="EMBL" id="MCS0588963.1"/>
    </source>
</evidence>
<evidence type="ECO:0000313" key="2">
    <source>
        <dbReference type="Proteomes" id="UP001205560"/>
    </source>
</evidence>
<dbReference type="RefSeq" id="WP_258844731.1">
    <property type="nucleotide sequence ID" value="NZ_JANUGX010000006.1"/>
</dbReference>
<organism evidence="1 2">
    <name type="scientific">Massilia norwichensis</name>
    <dbReference type="NCBI Taxonomy" id="1442366"/>
    <lineage>
        <taxon>Bacteria</taxon>
        <taxon>Pseudomonadati</taxon>
        <taxon>Pseudomonadota</taxon>
        <taxon>Betaproteobacteria</taxon>
        <taxon>Burkholderiales</taxon>
        <taxon>Oxalobacteraceae</taxon>
        <taxon>Telluria group</taxon>
        <taxon>Massilia</taxon>
    </lineage>
</organism>
<protein>
    <submittedName>
        <fullName evidence="1">Uncharacterized protein</fullName>
    </submittedName>
</protein>
<dbReference type="EMBL" id="JANUGX010000006">
    <property type="protein sequence ID" value="MCS0588963.1"/>
    <property type="molecule type" value="Genomic_DNA"/>
</dbReference>
<proteinExistence type="predicted"/>
<dbReference type="Proteomes" id="UP001205560">
    <property type="component" value="Unassembled WGS sequence"/>
</dbReference>
<accession>A0ABT2A459</accession>
<reference evidence="1 2" key="1">
    <citation type="submission" date="2022-08" db="EMBL/GenBank/DDBJ databases">
        <title>Reclassification of Massilia species as members of the genera Telluria, Duganella, Pseudoduganella, Mokoshia gen. nov. and Zemynaea gen. nov. using orthogonal and non-orthogonal genome-based approaches.</title>
        <authorList>
            <person name="Bowman J.P."/>
        </authorList>
    </citation>
    <scope>NUCLEOTIDE SEQUENCE [LARGE SCALE GENOMIC DNA]</scope>
    <source>
        <strain evidence="1 2">LMG 28164</strain>
    </source>
</reference>